<evidence type="ECO:0000313" key="2">
    <source>
        <dbReference type="EMBL" id="KFN49918.1"/>
    </source>
</evidence>
<organism evidence="2 3">
    <name type="scientific">Arenimonas composti TR7-09 = DSM 18010</name>
    <dbReference type="NCBI Taxonomy" id="1121013"/>
    <lineage>
        <taxon>Bacteria</taxon>
        <taxon>Pseudomonadati</taxon>
        <taxon>Pseudomonadota</taxon>
        <taxon>Gammaproteobacteria</taxon>
        <taxon>Lysobacterales</taxon>
        <taxon>Lysobacteraceae</taxon>
        <taxon>Arenimonas</taxon>
    </lineage>
</organism>
<evidence type="ECO:0000313" key="3">
    <source>
        <dbReference type="Proteomes" id="UP000029391"/>
    </source>
</evidence>
<name>A0A091BB94_9GAMM</name>
<reference evidence="2 3" key="1">
    <citation type="submission" date="2013-09" db="EMBL/GenBank/DDBJ databases">
        <title>Genome sequencing of Arenimonas composti.</title>
        <authorList>
            <person name="Chen F."/>
            <person name="Wang G."/>
        </authorList>
    </citation>
    <scope>NUCLEOTIDE SEQUENCE [LARGE SCALE GENOMIC DNA]</scope>
    <source>
        <strain evidence="2 3">TR7-09</strain>
    </source>
</reference>
<dbReference type="Proteomes" id="UP000029391">
    <property type="component" value="Unassembled WGS sequence"/>
</dbReference>
<dbReference type="eggNOG" id="COG5654">
    <property type="taxonomic scope" value="Bacteria"/>
</dbReference>
<dbReference type="OrthoDB" id="9795903at2"/>
<evidence type="ECO:0000259" key="1">
    <source>
        <dbReference type="SMART" id="SM00953"/>
    </source>
</evidence>
<dbReference type="SMART" id="SM00953">
    <property type="entry name" value="RES"/>
    <property type="match status" value="1"/>
</dbReference>
<dbReference type="EMBL" id="AWXU01000027">
    <property type="protein sequence ID" value="KFN49918.1"/>
    <property type="molecule type" value="Genomic_DNA"/>
</dbReference>
<sequence length="227" mass="25037">MSTLPPLARVDWRPAWRIVSSRFPPVGLFDAIADPGDLEAIYEIEGLTNPRLRQELGAISLVAPERRISGPGTTPIMAAFTHPNPEGSRFSTGDRGVYYAARDRETAIRETVYHRDRFLARTREPPCRIGMRCYAGDLVAALHDLRGGWPELHDPADYSASQRAAAAWRAAGSDGVVYDSVRHPGGQCVAVFHPDVLRPVVQGAHLTYFWNGERITHVSIADQSLAL</sequence>
<dbReference type="RefSeq" id="WP_026817276.1">
    <property type="nucleotide sequence ID" value="NZ_AUFF01000007.1"/>
</dbReference>
<accession>A0A091BB94</accession>
<dbReference type="InterPro" id="IPR014914">
    <property type="entry name" value="RES_dom"/>
</dbReference>
<protein>
    <recommendedName>
        <fullName evidence="1">RES domain-containing protein</fullName>
    </recommendedName>
</protein>
<dbReference type="Pfam" id="PF08808">
    <property type="entry name" value="RES"/>
    <property type="match status" value="1"/>
</dbReference>
<proteinExistence type="predicted"/>
<dbReference type="STRING" id="1121013.GCA_000426365_02313"/>
<comment type="caution">
    <text evidence="2">The sequence shown here is derived from an EMBL/GenBank/DDBJ whole genome shotgun (WGS) entry which is preliminary data.</text>
</comment>
<feature type="domain" description="RES" evidence="1">
    <location>
        <begin position="79"/>
        <end position="203"/>
    </location>
</feature>
<gene>
    <name evidence="2" type="ORF">P873_08730</name>
</gene>
<dbReference type="AlphaFoldDB" id="A0A091BB94"/>
<keyword evidence="3" id="KW-1185">Reference proteome</keyword>